<feature type="region of interest" description="Disordered" evidence="2">
    <location>
        <begin position="638"/>
        <end position="897"/>
    </location>
</feature>
<proteinExistence type="inferred from homology"/>
<dbReference type="Proteomes" id="UP000515145">
    <property type="component" value="Chromosome 16"/>
</dbReference>
<gene>
    <name evidence="4" type="primary">thrap3a</name>
</gene>
<keyword evidence="4" id="KW-0675">Receptor</keyword>
<protein>
    <submittedName>
        <fullName evidence="4">Thyroid hormone receptor-associated protein 3 isoform X2</fullName>
    </submittedName>
</protein>
<feature type="compositionally biased region" description="Low complexity" evidence="2">
    <location>
        <begin position="128"/>
        <end position="137"/>
    </location>
</feature>
<feature type="region of interest" description="Disordered" evidence="2">
    <location>
        <begin position="466"/>
        <end position="488"/>
    </location>
</feature>
<feature type="region of interest" description="Disordered" evidence="2">
    <location>
        <begin position="305"/>
        <end position="346"/>
    </location>
</feature>
<feature type="compositionally biased region" description="Basic and acidic residues" evidence="2">
    <location>
        <begin position="816"/>
        <end position="834"/>
    </location>
</feature>
<accession>A0A6P7JZJ7</accession>
<dbReference type="GO" id="GO:0016592">
    <property type="term" value="C:mediator complex"/>
    <property type="evidence" value="ECO:0007669"/>
    <property type="project" value="TreeGrafter"/>
</dbReference>
<feature type="compositionally biased region" description="Low complexity" evidence="2">
    <location>
        <begin position="45"/>
        <end position="60"/>
    </location>
</feature>
<dbReference type="GO" id="GO:0003677">
    <property type="term" value="F:DNA binding"/>
    <property type="evidence" value="ECO:0007669"/>
    <property type="project" value="TreeGrafter"/>
</dbReference>
<evidence type="ECO:0000313" key="4">
    <source>
        <dbReference type="RefSeq" id="XP_028280961.1"/>
    </source>
</evidence>
<dbReference type="PANTHER" id="PTHR15268">
    <property type="entry name" value="THRAP3/BCLAF1"/>
    <property type="match status" value="1"/>
</dbReference>
<organism evidence="3 4">
    <name type="scientific">Parambassis ranga</name>
    <name type="common">Indian glassy fish</name>
    <dbReference type="NCBI Taxonomy" id="210632"/>
    <lineage>
        <taxon>Eukaryota</taxon>
        <taxon>Metazoa</taxon>
        <taxon>Chordata</taxon>
        <taxon>Craniata</taxon>
        <taxon>Vertebrata</taxon>
        <taxon>Euteleostomi</taxon>
        <taxon>Actinopterygii</taxon>
        <taxon>Neopterygii</taxon>
        <taxon>Teleostei</taxon>
        <taxon>Neoteleostei</taxon>
        <taxon>Acanthomorphata</taxon>
        <taxon>Ovalentaria</taxon>
        <taxon>Ambassidae</taxon>
        <taxon>Parambassis</taxon>
    </lineage>
</organism>
<feature type="compositionally biased region" description="Basic residues" evidence="2">
    <location>
        <begin position="1"/>
        <end position="19"/>
    </location>
</feature>
<feature type="compositionally biased region" description="Polar residues" evidence="2">
    <location>
        <begin position="781"/>
        <end position="794"/>
    </location>
</feature>
<dbReference type="Pfam" id="PF15440">
    <property type="entry name" value="THRAP3_BCLAF1"/>
    <property type="match status" value="1"/>
</dbReference>
<dbReference type="PANTHER" id="PTHR15268:SF16">
    <property type="entry name" value="THYROID HORMONE RECEPTOR-ASSOCIATED PROTEIN 3"/>
    <property type="match status" value="1"/>
</dbReference>
<feature type="compositionally biased region" description="Polar residues" evidence="2">
    <location>
        <begin position="214"/>
        <end position="243"/>
    </location>
</feature>
<dbReference type="RefSeq" id="XP_028280961.1">
    <property type="nucleotide sequence ID" value="XM_028425160.1"/>
</dbReference>
<evidence type="ECO:0000256" key="2">
    <source>
        <dbReference type="SAM" id="MobiDB-lite"/>
    </source>
</evidence>
<dbReference type="CTD" id="570454"/>
<dbReference type="GO" id="GO:0045944">
    <property type="term" value="P:positive regulation of transcription by RNA polymerase II"/>
    <property type="evidence" value="ECO:0007669"/>
    <property type="project" value="TreeGrafter"/>
</dbReference>
<dbReference type="GO" id="GO:0003712">
    <property type="term" value="F:transcription coregulator activity"/>
    <property type="evidence" value="ECO:0007669"/>
    <property type="project" value="TreeGrafter"/>
</dbReference>
<feature type="compositionally biased region" description="Polar residues" evidence="2">
    <location>
        <begin position="108"/>
        <end position="122"/>
    </location>
</feature>
<feature type="compositionally biased region" description="Basic residues" evidence="2">
    <location>
        <begin position="700"/>
        <end position="715"/>
    </location>
</feature>
<name>A0A6P7JZJ7_9TELE</name>
<feature type="region of interest" description="Disordered" evidence="2">
    <location>
        <begin position="1"/>
        <end position="248"/>
    </location>
</feature>
<dbReference type="GeneID" id="114448287"/>
<feature type="compositionally biased region" description="Basic and acidic residues" evidence="2">
    <location>
        <begin position="885"/>
        <end position="897"/>
    </location>
</feature>
<feature type="compositionally biased region" description="Basic and acidic residues" evidence="2">
    <location>
        <begin position="638"/>
        <end position="699"/>
    </location>
</feature>
<dbReference type="InterPro" id="IPR029199">
    <property type="entry name" value="THRAP3_BCLAF1"/>
</dbReference>
<feature type="compositionally biased region" description="Low complexity" evidence="2">
    <location>
        <begin position="716"/>
        <end position="726"/>
    </location>
</feature>
<sequence>MKKRTGSRSRSRSRSHSPSHNRDKKYPRGYQNNREYRGYHRGFRRPYNFRGRGRGYFPRGRYQRGGGGGYNNNYRPNWKNYKQNQKQQQQQRQQQQQNHSQGLHSLQNRSGSPTHGRSTTPLSRHSQHSSSSSHSSSPKSRPALLPANPNSKDVNEEQLASEEAQKGGGGDEEPAEHVGLLAGDAREAGGSGKTERSWQGLTDCSSSPKKHSPLASSAVSLGQNSQTASRFSPTKITNDSSKGAPTWKMVCNSSSAKKSSHEGLNPMLSSFDFFSSEEYLDGDKTAISIAFRKFLEEQSKKVKPVWENGKNTGTNDMDVEQGKINGKASAATSDSRKHKEDSDGEVSLNSFLKASPFLSADGEEEEEMISKPRLKSLHKDWRNGHDESSKPQSKVTHSARELFEERFGKWQNTAYAQFANRDLDTVAEEIYLCGNQDKTAAIAAALAKRDLTGKFEELSPDVSCKDKKMVNSSSIPSPTAPARRNSENREMFMVRGEDSPHMSSRKQPAKFNVRMDFLGDSLRSSSDILAAERQLSQDLVQSSKKDQEFRSIFQHVQPAQLQSPSELFAQHIVAIVHHIKAQHFPSSGMTLNERFTLYQRQAAEKEMMRPRKSPEIHRRIDVSPSAFKKHAHLFEAMKSSEDGTYKDGGEKMKGDPTDLRLDIERRKKYSSHERDYNRDRGGDTGDSPDSSRERSVEKSSKHRKKSKKKKKKRSRSSSSSSSSSSSKSHKDEGLPHNKVDSKDDGFNRARLGQRESPGEGERGRPRGGFQVRIRGRGWNRGNYQGNSFQSNPITTAVHPKTDDWDPEYTPKSKKYYLHDNRDGESECKWMDNRGRGRGNFTRGRPRFIIRKANAGSNHTDGPKWALDKYQSNGEHGGMQEEEVEQEHKGMKIGEENT</sequence>
<evidence type="ECO:0000313" key="3">
    <source>
        <dbReference type="Proteomes" id="UP000515145"/>
    </source>
</evidence>
<keyword evidence="3" id="KW-1185">Reference proteome</keyword>
<evidence type="ECO:0000256" key="1">
    <source>
        <dbReference type="ARBA" id="ARBA00006481"/>
    </source>
</evidence>
<feature type="compositionally biased region" description="Polar residues" evidence="2">
    <location>
        <begin position="197"/>
        <end position="207"/>
    </location>
</feature>
<reference evidence="4" key="1">
    <citation type="submission" date="2025-08" db="UniProtKB">
        <authorList>
            <consortium name="RefSeq"/>
        </authorList>
    </citation>
    <scope>IDENTIFICATION</scope>
</reference>
<feature type="compositionally biased region" description="Basic and acidic residues" evidence="2">
    <location>
        <begin position="728"/>
        <end position="764"/>
    </location>
</feature>
<comment type="similarity">
    <text evidence="1">Belongs to the BCLAF1/THRAP3 family.</text>
</comment>
<feature type="compositionally biased region" description="Low complexity" evidence="2">
    <location>
        <begin position="71"/>
        <end position="107"/>
    </location>
</feature>
<dbReference type="AlphaFoldDB" id="A0A6P7JZJ7"/>